<gene>
    <name evidence="2" type="ORF">GCK32_012125</name>
</gene>
<evidence type="ECO:0000259" key="1">
    <source>
        <dbReference type="PROSITE" id="PS50822"/>
    </source>
</evidence>
<proteinExistence type="predicted"/>
<dbReference type="SMART" id="SM00950">
    <property type="entry name" value="Piwi"/>
    <property type="match status" value="1"/>
</dbReference>
<dbReference type="InterPro" id="IPR036397">
    <property type="entry name" value="RNaseH_sf"/>
</dbReference>
<evidence type="ECO:0000313" key="3">
    <source>
        <dbReference type="Proteomes" id="UP001331761"/>
    </source>
</evidence>
<accession>A0AAN8EP61</accession>
<protein>
    <submittedName>
        <fullName evidence="2">Piwi domain protein</fullName>
    </submittedName>
</protein>
<sequence length="372" mass="41879">MIRCNGLLLDAPIAIDKERNPVQMTDNRKIKRMEVNEPPDGEVVICVLIMARDDSGMVPCVTDQEAGEFFKDFVEKCRQRGLTVASDPLQVYKKVVPERKAFEECVEHAKELFSKAAAGKILLLLVMNDEQITSHDRTRDQGSVYGMIKSVCDNKYGIANQVVDAATVKKATSTENKTIFYNIALKINGKLGGVNQAVVFDEESGSAEVSEKDAVMYVGIDVTHPTNLSNIDISIASIVANVDLAATRYTNEIMAQMAARETVERFETQFVRLMTKFHEHSKTWPRHIIIFRDGVSDSEMLRTAFIELECISNSWKRLTFDDPQLEPTYTYIVVQKRHLTRFYQPSKDQEGKETAHGFVVVPCDHAASTLLF</sequence>
<dbReference type="Proteomes" id="UP001331761">
    <property type="component" value="Unassembled WGS sequence"/>
</dbReference>
<keyword evidence="3" id="KW-1185">Reference proteome</keyword>
<evidence type="ECO:0000313" key="2">
    <source>
        <dbReference type="EMBL" id="KAK5965456.1"/>
    </source>
</evidence>
<reference evidence="2 3" key="1">
    <citation type="submission" date="2019-10" db="EMBL/GenBank/DDBJ databases">
        <title>Assembly and Annotation for the nematode Trichostrongylus colubriformis.</title>
        <authorList>
            <person name="Martin J."/>
        </authorList>
    </citation>
    <scope>NUCLEOTIDE SEQUENCE [LARGE SCALE GENOMIC DNA]</scope>
    <source>
        <strain evidence="2">G859</strain>
        <tissue evidence="2">Whole worm</tissue>
    </source>
</reference>
<dbReference type="Gene3D" id="3.30.420.10">
    <property type="entry name" value="Ribonuclease H-like superfamily/Ribonuclease H"/>
    <property type="match status" value="1"/>
</dbReference>
<dbReference type="Pfam" id="PF02171">
    <property type="entry name" value="Piwi"/>
    <property type="match status" value="1"/>
</dbReference>
<dbReference type="Gene3D" id="3.40.50.2300">
    <property type="match status" value="1"/>
</dbReference>
<dbReference type="AlphaFoldDB" id="A0AAN8EP61"/>
<dbReference type="PROSITE" id="PS50822">
    <property type="entry name" value="PIWI"/>
    <property type="match status" value="1"/>
</dbReference>
<feature type="domain" description="Piwi" evidence="1">
    <location>
        <begin position="122"/>
        <end position="343"/>
    </location>
</feature>
<organism evidence="2 3">
    <name type="scientific">Trichostrongylus colubriformis</name>
    <name type="common">Black scour worm</name>
    <dbReference type="NCBI Taxonomy" id="6319"/>
    <lineage>
        <taxon>Eukaryota</taxon>
        <taxon>Metazoa</taxon>
        <taxon>Ecdysozoa</taxon>
        <taxon>Nematoda</taxon>
        <taxon>Chromadorea</taxon>
        <taxon>Rhabditida</taxon>
        <taxon>Rhabditina</taxon>
        <taxon>Rhabditomorpha</taxon>
        <taxon>Strongyloidea</taxon>
        <taxon>Trichostrongylidae</taxon>
        <taxon>Trichostrongylus</taxon>
    </lineage>
</organism>
<dbReference type="InterPro" id="IPR012337">
    <property type="entry name" value="RNaseH-like_sf"/>
</dbReference>
<name>A0AAN8EP61_TRICO</name>
<dbReference type="EMBL" id="WIXE01024618">
    <property type="protein sequence ID" value="KAK5965456.1"/>
    <property type="molecule type" value="Genomic_DNA"/>
</dbReference>
<dbReference type="GO" id="GO:0003676">
    <property type="term" value="F:nucleic acid binding"/>
    <property type="evidence" value="ECO:0007669"/>
    <property type="project" value="InterPro"/>
</dbReference>
<dbReference type="InterPro" id="IPR003165">
    <property type="entry name" value="Piwi"/>
</dbReference>
<dbReference type="SUPFAM" id="SSF53098">
    <property type="entry name" value="Ribonuclease H-like"/>
    <property type="match status" value="1"/>
</dbReference>
<comment type="caution">
    <text evidence="2">The sequence shown here is derived from an EMBL/GenBank/DDBJ whole genome shotgun (WGS) entry which is preliminary data.</text>
</comment>
<dbReference type="PANTHER" id="PTHR22891">
    <property type="entry name" value="EUKARYOTIC TRANSLATION INITIATION FACTOR 2C"/>
    <property type="match status" value="1"/>
</dbReference>